<dbReference type="InterPro" id="IPR027482">
    <property type="entry name" value="Sec1-like_dom2"/>
</dbReference>
<organism evidence="2 3">
    <name type="scientific">Vairimorpha apis BRL 01</name>
    <dbReference type="NCBI Taxonomy" id="1037528"/>
    <lineage>
        <taxon>Eukaryota</taxon>
        <taxon>Fungi</taxon>
        <taxon>Fungi incertae sedis</taxon>
        <taxon>Microsporidia</taxon>
        <taxon>Nosematidae</taxon>
        <taxon>Vairimorpha</taxon>
    </lineage>
</organism>
<dbReference type="InterPro" id="IPR001619">
    <property type="entry name" value="Sec1-like"/>
</dbReference>
<dbReference type="GO" id="GO:0016192">
    <property type="term" value="P:vesicle-mediated transport"/>
    <property type="evidence" value="ECO:0007669"/>
    <property type="project" value="InterPro"/>
</dbReference>
<name>T0L7X5_9MICR</name>
<dbReference type="PANTHER" id="PTHR11679">
    <property type="entry name" value="VESICLE PROTEIN SORTING-ASSOCIATED"/>
    <property type="match status" value="1"/>
</dbReference>
<protein>
    <submittedName>
        <fullName evidence="2">Vesicle protein sorting-associated</fullName>
    </submittedName>
</protein>
<reference evidence="2 3" key="1">
    <citation type="journal article" date="2013" name="BMC Genomics">
        <title>Genome sequencing and comparative genomics of honey bee microsporidia, Nosema apis reveal novel insights into host-parasite interactions.</title>
        <authorList>
            <person name="Chen Yp."/>
            <person name="Pettis J.S."/>
            <person name="Zhao Y."/>
            <person name="Liu X."/>
            <person name="Tallon L.J."/>
            <person name="Sadzewicz L.D."/>
            <person name="Li R."/>
            <person name="Zheng H."/>
            <person name="Huang S."/>
            <person name="Zhang X."/>
            <person name="Hamilton M.C."/>
            <person name="Pernal S.F."/>
            <person name="Melathopoulos A.P."/>
            <person name="Yan X."/>
            <person name="Evans J.D."/>
        </authorList>
    </citation>
    <scope>NUCLEOTIDE SEQUENCE [LARGE SCALE GENOMIC DNA]</scope>
    <source>
        <strain evidence="2 3">BRL 01</strain>
    </source>
</reference>
<evidence type="ECO:0000313" key="2">
    <source>
        <dbReference type="EMBL" id="EQB60563.1"/>
    </source>
</evidence>
<dbReference type="InterPro" id="IPR043127">
    <property type="entry name" value="Sec-1-like_dom3a"/>
</dbReference>
<comment type="similarity">
    <text evidence="1">Belongs to the STXBP/unc-18/SEC1 family.</text>
</comment>
<dbReference type="VEuPathDB" id="MicrosporidiaDB:NAPIS_ORF01866"/>
<dbReference type="Gene3D" id="3.90.830.10">
    <property type="entry name" value="Syntaxin Binding Protein 1, Chain A, domain 2"/>
    <property type="match status" value="1"/>
</dbReference>
<dbReference type="PIRSF" id="PIRSF005715">
    <property type="entry name" value="VPS45_Sec1"/>
    <property type="match status" value="1"/>
</dbReference>
<dbReference type="Pfam" id="PF00995">
    <property type="entry name" value="Sec1"/>
    <property type="match status" value="1"/>
</dbReference>
<dbReference type="EMBL" id="KE647274">
    <property type="protein sequence ID" value="EQB60563.1"/>
    <property type="molecule type" value="Genomic_DNA"/>
</dbReference>
<dbReference type="InterPro" id="IPR036045">
    <property type="entry name" value="Sec1-like_sf"/>
</dbReference>
<dbReference type="AlphaFoldDB" id="T0L7X5"/>
<gene>
    <name evidence="2" type="ORF">NAPIS_ORF01866</name>
</gene>
<dbReference type="Gene3D" id="3.40.50.2060">
    <property type="match status" value="1"/>
</dbReference>
<proteinExistence type="inferred from homology"/>
<dbReference type="OrthoDB" id="10251230at2759"/>
<evidence type="ECO:0000313" key="3">
    <source>
        <dbReference type="Proteomes" id="UP000053780"/>
    </source>
</evidence>
<keyword evidence="3" id="KW-1185">Reference proteome</keyword>
<dbReference type="InterPro" id="IPR043154">
    <property type="entry name" value="Sec-1-like_dom1"/>
</dbReference>
<dbReference type="Gene3D" id="1.25.40.60">
    <property type="match status" value="1"/>
</dbReference>
<dbReference type="Gene3D" id="3.40.50.1910">
    <property type="match status" value="1"/>
</dbReference>
<evidence type="ECO:0000256" key="1">
    <source>
        <dbReference type="ARBA" id="ARBA00009884"/>
    </source>
</evidence>
<dbReference type="SUPFAM" id="SSF56815">
    <property type="entry name" value="Sec1/munc18-like (SM) proteins"/>
    <property type="match status" value="1"/>
</dbReference>
<dbReference type="HOGENOM" id="CLU_016216_4_0_1"/>
<accession>T0L7X5</accession>
<sequence>MLRDLQKSRILSFLKLHENPWKILIIDDRTQQIISPLIKIKELREMGITSYFLISNKRYKIGNTPAIYFISSIMDIPKDIYEDLYSEYYIHCVNTIKRKDLEKVAINLSKQGLGLKIKCVYDQFIDFVSLQDDFFSFEIKNSFLEINNTDMWRQFVFCLMSIFVTLESIPLIFSTDEVSRNVGKMLSDKIKGTDIIKKQVKRPILILVNRNYDVFTPIQHVWSYSALMNDLLGLESNKIKIKDKIYDLDPSDPLWKDNRNEYFPLVVEKVEKALLEYKKEMALRSIDTKSDKKAIQKTLEKAPELAKKNESVNAHISICLEMVDIIKNRNIDEFYKIEKSGYNDEELMSISEKGDQSDILRFALNIINSKDGDLAEAMLKKRNVKTNIINFFKQFRPKTTIEKSTLSNVVSSIMGNVQKFLPLKEKSPISDLLENVYYSIKSQNYNDYDVIDPIDGNLLRINDVSCLVVCVLGGCTYQDLKTLKILEEKLKIPIIYGGTEVLNSKNFLDQVECLMKK</sequence>
<dbReference type="Proteomes" id="UP000053780">
    <property type="component" value="Unassembled WGS sequence"/>
</dbReference>